<sequence>MIKPIAKRTFKSFAGMLLAGAFTGFLIAIPGIVLGAALVSGNDAGGFGDLVGGIMGMVFGYPLGAVLGIWIYGRVFKYPGSIWLALAGAVMGVVLIFGLAEPLNLNADSNVLLLSYFTVTVVLASWGYHLKAGKNS</sequence>
<keyword evidence="3" id="KW-1185">Reference proteome</keyword>
<keyword evidence="1" id="KW-1133">Transmembrane helix</keyword>
<reference evidence="2 3" key="1">
    <citation type="submission" date="2024-03" db="EMBL/GenBank/DDBJ databases">
        <title>A Dehalogenimonas Isolated from Estuarine Sediments Dihaloeliminates Chlorinated Alkanes.</title>
        <authorList>
            <person name="Yang Y."/>
            <person name="Wang H."/>
        </authorList>
    </citation>
    <scope>NUCLEOTIDE SEQUENCE [LARGE SCALE GENOMIC DNA]</scope>
    <source>
        <strain evidence="2 3">W</strain>
    </source>
</reference>
<feature type="transmembrane region" description="Helical" evidence="1">
    <location>
        <begin position="50"/>
        <end position="73"/>
    </location>
</feature>
<organism evidence="2 3">
    <name type="scientific">Candidatus Dehalogenimonas loeffleri</name>
    <dbReference type="NCBI Taxonomy" id="3127115"/>
    <lineage>
        <taxon>Bacteria</taxon>
        <taxon>Bacillati</taxon>
        <taxon>Chloroflexota</taxon>
        <taxon>Dehalococcoidia</taxon>
        <taxon>Dehalococcoidales</taxon>
        <taxon>Dehalococcoidaceae</taxon>
        <taxon>Dehalogenimonas</taxon>
    </lineage>
</organism>
<gene>
    <name evidence="2" type="ORF">V8247_03215</name>
</gene>
<evidence type="ECO:0000313" key="3">
    <source>
        <dbReference type="Proteomes" id="UP001375370"/>
    </source>
</evidence>
<accession>A0ABZ2J504</accession>
<protein>
    <recommendedName>
        <fullName evidence="4">ECF transporter S component</fullName>
    </recommendedName>
</protein>
<keyword evidence="1" id="KW-0472">Membrane</keyword>
<proteinExistence type="predicted"/>
<feature type="transmembrane region" description="Helical" evidence="1">
    <location>
        <begin position="12"/>
        <end position="38"/>
    </location>
</feature>
<evidence type="ECO:0008006" key="4">
    <source>
        <dbReference type="Google" id="ProtNLM"/>
    </source>
</evidence>
<dbReference type="RefSeq" id="WP_338738699.1">
    <property type="nucleotide sequence ID" value="NZ_CP146612.1"/>
</dbReference>
<dbReference type="Proteomes" id="UP001375370">
    <property type="component" value="Chromosome"/>
</dbReference>
<dbReference type="EMBL" id="CP146612">
    <property type="protein sequence ID" value="WWX25987.1"/>
    <property type="molecule type" value="Genomic_DNA"/>
</dbReference>
<feature type="transmembrane region" description="Helical" evidence="1">
    <location>
        <begin position="80"/>
        <end position="99"/>
    </location>
</feature>
<feature type="transmembrane region" description="Helical" evidence="1">
    <location>
        <begin position="111"/>
        <end position="130"/>
    </location>
</feature>
<evidence type="ECO:0000313" key="2">
    <source>
        <dbReference type="EMBL" id="WWX25987.1"/>
    </source>
</evidence>
<name>A0ABZ2J504_9CHLR</name>
<keyword evidence="1" id="KW-0812">Transmembrane</keyword>
<evidence type="ECO:0000256" key="1">
    <source>
        <dbReference type="SAM" id="Phobius"/>
    </source>
</evidence>